<keyword evidence="2" id="KW-0812">Transmembrane</keyword>
<keyword evidence="2" id="KW-1133">Transmembrane helix</keyword>
<organism evidence="3 4">
    <name type="scientific">Colletotrichum navitas</name>
    <dbReference type="NCBI Taxonomy" id="681940"/>
    <lineage>
        <taxon>Eukaryota</taxon>
        <taxon>Fungi</taxon>
        <taxon>Dikarya</taxon>
        <taxon>Ascomycota</taxon>
        <taxon>Pezizomycotina</taxon>
        <taxon>Sordariomycetes</taxon>
        <taxon>Hypocreomycetidae</taxon>
        <taxon>Glomerellales</taxon>
        <taxon>Glomerellaceae</taxon>
        <taxon>Colletotrichum</taxon>
        <taxon>Colletotrichum graminicola species complex</taxon>
    </lineage>
</organism>
<protein>
    <submittedName>
        <fullName evidence="3">Uncharacterized protein</fullName>
    </submittedName>
</protein>
<evidence type="ECO:0000313" key="3">
    <source>
        <dbReference type="EMBL" id="KAK1585187.1"/>
    </source>
</evidence>
<evidence type="ECO:0000313" key="4">
    <source>
        <dbReference type="Proteomes" id="UP001230504"/>
    </source>
</evidence>
<name>A0AAD8V2T6_9PEZI</name>
<feature type="transmembrane region" description="Helical" evidence="2">
    <location>
        <begin position="67"/>
        <end position="87"/>
    </location>
</feature>
<accession>A0AAD8V2T6</accession>
<feature type="transmembrane region" description="Helical" evidence="2">
    <location>
        <begin position="192"/>
        <end position="214"/>
    </location>
</feature>
<reference evidence="3" key="1">
    <citation type="submission" date="2021-06" db="EMBL/GenBank/DDBJ databases">
        <title>Comparative genomics, transcriptomics and evolutionary studies reveal genomic signatures of adaptation to plant cell wall in hemibiotrophic fungi.</title>
        <authorList>
            <consortium name="DOE Joint Genome Institute"/>
            <person name="Baroncelli R."/>
            <person name="Diaz J.F."/>
            <person name="Benocci T."/>
            <person name="Peng M."/>
            <person name="Battaglia E."/>
            <person name="Haridas S."/>
            <person name="Andreopoulos W."/>
            <person name="Labutti K."/>
            <person name="Pangilinan J."/>
            <person name="Floch G.L."/>
            <person name="Makela M.R."/>
            <person name="Henrissat B."/>
            <person name="Grigoriev I.V."/>
            <person name="Crouch J.A."/>
            <person name="De Vries R.P."/>
            <person name="Sukno S.A."/>
            <person name="Thon M.R."/>
        </authorList>
    </citation>
    <scope>NUCLEOTIDE SEQUENCE</scope>
    <source>
        <strain evidence="3">CBS 125086</strain>
    </source>
</reference>
<feature type="transmembrane region" description="Helical" evidence="2">
    <location>
        <begin position="165"/>
        <end position="185"/>
    </location>
</feature>
<dbReference type="EMBL" id="JAHLJV010000047">
    <property type="protein sequence ID" value="KAK1585187.1"/>
    <property type="molecule type" value="Genomic_DNA"/>
</dbReference>
<sequence>MSMDATLGRSAINTPLALACEFAKGNLALTLIKYMLSWYPTNELPLRFLLWSVFRAMFLNNKGSSGIGIYINVLTFVLNIMALIVLFSTDFMNLIGGPRDITWLSPHQKLYYSTRSAASELQPVTWKRVWRDRQQLVIKLIQPFSVFVISLLRSLSLTVPYKNAYIPYASEAGAVVFIVLAGLAVYKFPSKLFRTVAMCSILSGAATVIGTSSLGSHLPFPLHLIGQLHHVVPPLLWAMAVRETPAWAEALGTVSLSLIGTVIALFLSQVTVWAVLWARQQKLGGVRLPEDTQDSRTPLEVNHSESGIE</sequence>
<keyword evidence="2" id="KW-0472">Membrane</keyword>
<feature type="region of interest" description="Disordered" evidence="1">
    <location>
        <begin position="288"/>
        <end position="309"/>
    </location>
</feature>
<dbReference type="GeneID" id="85436321"/>
<gene>
    <name evidence="3" type="ORF">LY79DRAFT_277026</name>
</gene>
<evidence type="ECO:0000256" key="1">
    <source>
        <dbReference type="SAM" id="MobiDB-lite"/>
    </source>
</evidence>
<dbReference type="Proteomes" id="UP001230504">
    <property type="component" value="Unassembled WGS sequence"/>
</dbReference>
<proteinExistence type="predicted"/>
<feature type="transmembrane region" description="Helical" evidence="2">
    <location>
        <begin position="254"/>
        <end position="278"/>
    </location>
</feature>
<keyword evidence="4" id="KW-1185">Reference proteome</keyword>
<evidence type="ECO:0000256" key="2">
    <source>
        <dbReference type="SAM" id="Phobius"/>
    </source>
</evidence>
<dbReference type="AlphaFoldDB" id="A0AAD8V2T6"/>
<comment type="caution">
    <text evidence="3">The sequence shown here is derived from an EMBL/GenBank/DDBJ whole genome shotgun (WGS) entry which is preliminary data.</text>
</comment>
<dbReference type="RefSeq" id="XP_060412231.1">
    <property type="nucleotide sequence ID" value="XM_060552081.1"/>
</dbReference>